<dbReference type="InterPro" id="IPR007627">
    <property type="entry name" value="RNA_pol_sigma70_r2"/>
</dbReference>
<dbReference type="Pfam" id="PF04542">
    <property type="entry name" value="Sigma70_r2"/>
    <property type="match status" value="1"/>
</dbReference>
<dbReference type="STRING" id="1045774.SAMN05421872_11043"/>
<dbReference type="CDD" id="cd06171">
    <property type="entry name" value="Sigma70_r4"/>
    <property type="match status" value="1"/>
</dbReference>
<keyword evidence="2" id="KW-0731">Sigma factor</keyword>
<dbReference type="GO" id="GO:0006352">
    <property type="term" value="P:DNA-templated transcription initiation"/>
    <property type="evidence" value="ECO:0007669"/>
    <property type="project" value="InterPro"/>
</dbReference>
<dbReference type="Gene3D" id="1.20.140.160">
    <property type="match status" value="1"/>
</dbReference>
<dbReference type="Pfam" id="PF04545">
    <property type="entry name" value="Sigma70_r4"/>
    <property type="match status" value="1"/>
</dbReference>
<feature type="domain" description="RNA polymerase sigma-70 region 3" evidence="5">
    <location>
        <begin position="142"/>
        <end position="195"/>
    </location>
</feature>
<dbReference type="RefSeq" id="WP_090859262.1">
    <property type="nucleotide sequence ID" value="NZ_FMZM01000010.1"/>
</dbReference>
<dbReference type="InterPro" id="IPR013325">
    <property type="entry name" value="RNA_pol_sigma_r2"/>
</dbReference>
<dbReference type="InterPro" id="IPR013324">
    <property type="entry name" value="RNA_pol_sigma_r3/r4-like"/>
</dbReference>
<feature type="domain" description="RNA polymerase sigma-70 region 4" evidence="7">
    <location>
        <begin position="207"/>
        <end position="254"/>
    </location>
</feature>
<keyword evidence="1" id="KW-0805">Transcription regulation</keyword>
<keyword evidence="4" id="KW-0804">Transcription</keyword>
<dbReference type="PANTHER" id="PTHR30385">
    <property type="entry name" value="SIGMA FACTOR F FLAGELLAR"/>
    <property type="match status" value="1"/>
</dbReference>
<sequence>MTTGALHRETPDDVRREKTASLLAEAATCSDERRTQVLDEVVVLNLQVAHAVARRFRNRGVALEDLEQVAACALVRAARKFDVAQERDFLSYAVPTMSGELKRYFRDHGWTVRPPRRIQEIHAKVHHLRRTGSHDGSPMPAADIAAELDVPVSDVLEALEARGCFQPASLDHPVREEGDVTVGDLLTLDDEADREALEARVMLQPVMRQLSERDRRILHLRFAEDCTQQQIGEELGVTQMQVSRLLNRILGQMRDDLTAEAPQGAGLASSLR</sequence>
<evidence type="ECO:0000259" key="7">
    <source>
        <dbReference type="Pfam" id="PF04545"/>
    </source>
</evidence>
<evidence type="ECO:0000256" key="3">
    <source>
        <dbReference type="ARBA" id="ARBA00023125"/>
    </source>
</evidence>
<dbReference type="OrthoDB" id="9804285at2"/>
<dbReference type="SUPFAM" id="SSF88946">
    <property type="entry name" value="Sigma2 domain of RNA polymerase sigma factors"/>
    <property type="match status" value="1"/>
</dbReference>
<name>A0A1G6WSX7_9ACTN</name>
<dbReference type="PANTHER" id="PTHR30385:SF4">
    <property type="entry name" value="RNA POLYMERASE SIGMA-E FACTOR"/>
    <property type="match status" value="1"/>
</dbReference>
<gene>
    <name evidence="8" type="ORF">SAMN05421872_11043</name>
</gene>
<dbReference type="InterPro" id="IPR007624">
    <property type="entry name" value="RNA_pol_sigma70_r3"/>
</dbReference>
<evidence type="ECO:0000256" key="2">
    <source>
        <dbReference type="ARBA" id="ARBA00023082"/>
    </source>
</evidence>
<dbReference type="InterPro" id="IPR014284">
    <property type="entry name" value="RNA_pol_sigma-70_dom"/>
</dbReference>
<evidence type="ECO:0000256" key="1">
    <source>
        <dbReference type="ARBA" id="ARBA00023015"/>
    </source>
</evidence>
<dbReference type="PRINTS" id="PR00046">
    <property type="entry name" value="SIGMA70FCT"/>
</dbReference>
<dbReference type="GO" id="GO:0003677">
    <property type="term" value="F:DNA binding"/>
    <property type="evidence" value="ECO:0007669"/>
    <property type="project" value="UniProtKB-KW"/>
</dbReference>
<dbReference type="Proteomes" id="UP000199034">
    <property type="component" value="Unassembled WGS sequence"/>
</dbReference>
<dbReference type="Gene3D" id="1.20.120.1810">
    <property type="match status" value="1"/>
</dbReference>
<dbReference type="Pfam" id="PF04539">
    <property type="entry name" value="Sigma70_r3"/>
    <property type="match status" value="1"/>
</dbReference>
<evidence type="ECO:0000313" key="9">
    <source>
        <dbReference type="Proteomes" id="UP000199034"/>
    </source>
</evidence>
<evidence type="ECO:0000313" key="8">
    <source>
        <dbReference type="EMBL" id="SDD68753.1"/>
    </source>
</evidence>
<feature type="domain" description="RNA polymerase sigma-70 region 2" evidence="6">
    <location>
        <begin position="45"/>
        <end position="111"/>
    </location>
</feature>
<reference evidence="8 9" key="1">
    <citation type="submission" date="2016-10" db="EMBL/GenBank/DDBJ databases">
        <authorList>
            <person name="de Groot N.N."/>
        </authorList>
    </citation>
    <scope>NUCLEOTIDE SEQUENCE [LARGE SCALE GENOMIC DNA]</scope>
    <source>
        <strain evidence="8 9">CGMCC 4.6858</strain>
    </source>
</reference>
<keyword evidence="3" id="KW-0238">DNA-binding</keyword>
<dbReference type="InterPro" id="IPR000943">
    <property type="entry name" value="RNA_pol_sigma70"/>
</dbReference>
<evidence type="ECO:0000259" key="6">
    <source>
        <dbReference type="Pfam" id="PF04542"/>
    </source>
</evidence>
<dbReference type="EMBL" id="FMZM01000010">
    <property type="protein sequence ID" value="SDD68753.1"/>
    <property type="molecule type" value="Genomic_DNA"/>
</dbReference>
<organism evidence="8 9">
    <name type="scientific">Nocardioides lianchengensis</name>
    <dbReference type="NCBI Taxonomy" id="1045774"/>
    <lineage>
        <taxon>Bacteria</taxon>
        <taxon>Bacillati</taxon>
        <taxon>Actinomycetota</taxon>
        <taxon>Actinomycetes</taxon>
        <taxon>Propionibacteriales</taxon>
        <taxon>Nocardioidaceae</taxon>
        <taxon>Nocardioides</taxon>
    </lineage>
</organism>
<dbReference type="GO" id="GO:0016987">
    <property type="term" value="F:sigma factor activity"/>
    <property type="evidence" value="ECO:0007669"/>
    <property type="project" value="UniProtKB-KW"/>
</dbReference>
<dbReference type="AlphaFoldDB" id="A0A1G6WSX7"/>
<accession>A0A1G6WSX7</accession>
<dbReference type="InterPro" id="IPR007630">
    <property type="entry name" value="RNA_pol_sigma70_r4"/>
</dbReference>
<dbReference type="SUPFAM" id="SSF88659">
    <property type="entry name" value="Sigma3 and sigma4 domains of RNA polymerase sigma factors"/>
    <property type="match status" value="2"/>
</dbReference>
<evidence type="ECO:0000259" key="5">
    <source>
        <dbReference type="Pfam" id="PF04539"/>
    </source>
</evidence>
<evidence type="ECO:0000256" key="4">
    <source>
        <dbReference type="ARBA" id="ARBA00023163"/>
    </source>
</evidence>
<proteinExistence type="predicted"/>
<dbReference type="NCBIfam" id="TIGR02937">
    <property type="entry name" value="sigma70-ECF"/>
    <property type="match status" value="1"/>
</dbReference>
<keyword evidence="9" id="KW-1185">Reference proteome</keyword>
<protein>
    <submittedName>
        <fullName evidence="8">RNA polymerase sigma-B factor</fullName>
    </submittedName>
</protein>